<dbReference type="Proteomes" id="UP000018159">
    <property type="component" value="Unassembled WGS sequence"/>
</dbReference>
<comment type="caution">
    <text evidence="1">The sequence shown here is derived from an EMBL/GenBank/DDBJ whole genome shotgun (WGS) entry which is preliminary data.</text>
</comment>
<keyword evidence="2" id="KW-1185">Reference proteome</keyword>
<organism evidence="1 2">
    <name type="scientific">Candidatus Nitrosotenuis uzonensis</name>
    <dbReference type="NCBI Taxonomy" id="1407055"/>
    <lineage>
        <taxon>Archaea</taxon>
        <taxon>Nitrososphaerota</taxon>
        <taxon>Candidatus Nitrosotenuis</taxon>
    </lineage>
</organism>
<name>V6AQZ7_9ARCH</name>
<dbReference type="AlphaFoldDB" id="V6AQZ7"/>
<gene>
    <name evidence="1" type="ORF">NITUZ_140142</name>
</gene>
<evidence type="ECO:0000313" key="2">
    <source>
        <dbReference type="Proteomes" id="UP000018159"/>
    </source>
</evidence>
<proteinExistence type="predicted"/>
<dbReference type="EMBL" id="CBTY010000006">
    <property type="protein sequence ID" value="CDI05067.1"/>
    <property type="molecule type" value="Genomic_DNA"/>
</dbReference>
<dbReference type="STRING" id="1407055.NITUZ_140142"/>
<dbReference type="RefSeq" id="WP_048194443.1">
    <property type="nucleotide sequence ID" value="NZ_CBTY010000006.1"/>
</dbReference>
<sequence length="66" mass="7408">MAEAYGCLISTFYTIAHIKDIADNIFIMNCEITKKLFKNIVNDHSDVTFRAGFAHSIKRLLAITAS</sequence>
<evidence type="ECO:0000313" key="1">
    <source>
        <dbReference type="EMBL" id="CDI05067.1"/>
    </source>
</evidence>
<protein>
    <submittedName>
        <fullName evidence="1">Uncharacterized protein</fullName>
    </submittedName>
</protein>
<reference evidence="1 2" key="1">
    <citation type="journal article" date="2013" name="PLoS ONE">
        <title>Enrichment and Genome Sequence of the Group I.1a Ammonia-Oxidizing Archaeon ?Ca. Nitrosotenuis uzonensis? Representing a Clade Globally.</title>
        <authorList>
            <person name="Lebedeva E.V."/>
            <person name="Hatzenpichler R."/>
            <person name="Pelletier E."/>
            <person name="Schuster N."/>
            <person name="Hauzmayer S."/>
            <person name="Bulaev A."/>
            <person name="Grigor'eva N.V."/>
            <person name="Galushko A."/>
            <person name="Schmid M."/>
            <person name="Palatinszky M."/>
            <person name="Le Paslier D."/>
            <person name="Daims H."/>
            <person name="Wagner M."/>
        </authorList>
    </citation>
    <scope>NUCLEOTIDE SEQUENCE [LARGE SCALE GENOMIC DNA]</scope>
    <source>
        <strain evidence="1 2">N4</strain>
    </source>
</reference>
<accession>V6AQZ7</accession>